<dbReference type="EMBL" id="PNBW01000017">
    <property type="protein sequence ID" value="TMO78042.1"/>
    <property type="molecule type" value="Genomic_DNA"/>
</dbReference>
<feature type="transmembrane region" description="Helical" evidence="1">
    <location>
        <begin position="457"/>
        <end position="477"/>
    </location>
</feature>
<feature type="transmembrane region" description="Helical" evidence="1">
    <location>
        <begin position="989"/>
        <end position="1014"/>
    </location>
</feature>
<dbReference type="InterPro" id="IPR027463">
    <property type="entry name" value="AcrB_DN_DC_subdom"/>
</dbReference>
<keyword evidence="1" id="KW-0472">Membrane</keyword>
<comment type="caution">
    <text evidence="2">The sequence shown here is derived from an EMBL/GenBank/DDBJ whole genome shotgun (WGS) entry which is preliminary data.</text>
</comment>
<feature type="transmembrane region" description="Helical" evidence="1">
    <location>
        <begin position="385"/>
        <end position="406"/>
    </location>
</feature>
<feature type="transmembrane region" description="Helical" evidence="1">
    <location>
        <begin position="426"/>
        <end position="445"/>
    </location>
</feature>
<dbReference type="GO" id="GO:0005886">
    <property type="term" value="C:plasma membrane"/>
    <property type="evidence" value="ECO:0007669"/>
    <property type="project" value="TreeGrafter"/>
</dbReference>
<dbReference type="Gene3D" id="1.20.1640.10">
    <property type="entry name" value="Multidrug efflux transporter AcrB transmembrane domain"/>
    <property type="match status" value="2"/>
</dbReference>
<protein>
    <submittedName>
        <fullName evidence="2">AcrB/AcrD/AcrF family protein</fullName>
    </submittedName>
</protein>
<sequence length="1050" mass="117653">MIQWFIRHPIASNLLMMFLLLGGLLSASNMRKEIIPKLPSNTLVISTYYEGKTADQVDREIGQKVDRALEGISGIKSINSVAGQNSLTVTIVKQLDYDMNRLMADVKSSVDSIYDWPVLAERPQIIQEALVFDALLVQLYGDTDSDSLIKAGESVKQKLLSYPAIQKIEEYGAHSYAVYIQIDPYRMRQYGLSFDDISLAIRQQSVRAKSGILKTSNGKYLLYSDHVAETEKMLSSIVVKVTEQDHVIYLSDIADIKDDITEHDSNVTFNNKPTMGFAVKMSATSDVLEISKQTEQAVEEINATLPSNLKITVWFNAANYVQERLDLLEDNAIQGFILVFIILTLFLNMRLAFWVAMGLPVAIAGTFIVLGELGFQYTINEITTFGFILVLGILVDDAVVVGESIYSYKEKHGISLESTIKGTERVALPTIFGVLTTVAALLPMTRFPSETGRLFAGFAWVVIVALLFSLIESKFILPAHLRSLKFDKDPKSFTRKLTIYPRKLLDLLAYRVYRPILNTCLKYRYVCLITFFTLVLGILGSLQNGTIRSVMFPDVPSDLIILELNLEQNVPLSLLQKAETQVKSVRAQINEQYRKQHQINGNVIEKAMTVTFEQGNIVVFAEPISRDMRPNVNLKQVANTWRKALLDIEAIQSVEVTVSLDGTSAGTYIRLNHPDIDTLNEISKSAKQWLLKQEGVNNVFEENLSTMPQLSFTLKPEAQLFGITHRMLSEQLSTAYGGLELDRFYRDEHRVKMYLTLHQQLRDSRSDLNSLYIYNDKGQPIPLSAIADVETKTVNNTLTRFNGELTRSLKIDVDKAVISPELLYTKLEEIYASQIQSKYPNAGINRAGELEQSVESTKGLGVAFTVAIALIYVLLAIPLKRYDQPLLIVFSVPFGLVGAVLGHVWLGLAVSLYSWLGMLTLSGVVVNDSLLIVNRYNQLCHELDNKIDAVRQACQDRFRAIFLTTITTFMGLLPLLNETSEQAQYLIPAAVSLAYGLLFATVICLVLIPTLLIISSDIKAYVTMREFSMAKAHETKRTVGKTVHTIKLTE</sequence>
<dbReference type="Gene3D" id="3.30.2090.10">
    <property type="entry name" value="Multidrug efflux transporter AcrB TolC docking domain, DN and DC subdomains"/>
    <property type="match status" value="2"/>
</dbReference>
<proteinExistence type="predicted"/>
<reference evidence="4 5" key="2">
    <citation type="submission" date="2019-06" db="EMBL/GenBank/DDBJ databases">
        <title>Co-occurence of chitin degradation, pigmentation and bioactivity in marine Pseudoalteromonas.</title>
        <authorList>
            <person name="Sonnenschein E.C."/>
            <person name="Bech P.K."/>
        </authorList>
    </citation>
    <scope>NUCLEOTIDE SEQUENCE [LARGE SCALE GENOMIC DNA]</scope>
    <source>
        <strain evidence="5">S3790</strain>
        <strain evidence="4">S3895</strain>
    </source>
</reference>
<feature type="transmembrane region" description="Helical" evidence="1">
    <location>
        <begin position="860"/>
        <end position="879"/>
    </location>
</feature>
<feature type="transmembrane region" description="Helical" evidence="1">
    <location>
        <begin position="523"/>
        <end position="542"/>
    </location>
</feature>
<feature type="transmembrane region" description="Helical" evidence="1">
    <location>
        <begin position="886"/>
        <end position="906"/>
    </location>
</feature>
<keyword evidence="4" id="KW-1185">Reference proteome</keyword>
<dbReference type="AlphaFoldDB" id="A0A5S3V489"/>
<reference evidence="2" key="3">
    <citation type="submission" date="2019-09" db="EMBL/GenBank/DDBJ databases">
        <title>Co-occurence of chitin degradation, pigmentation and bioactivity in marine Pseudoalteromonas.</title>
        <authorList>
            <person name="Sonnenschein E.C."/>
            <person name="Bech P.K."/>
        </authorList>
    </citation>
    <scope>NUCLEOTIDE SEQUENCE</scope>
    <source>
        <strain evidence="2">S3790</strain>
        <strain evidence="3">S3895</strain>
    </source>
</reference>
<name>A0A5S3V489_9GAMM</name>
<dbReference type="InterPro" id="IPR001036">
    <property type="entry name" value="Acrflvin-R"/>
</dbReference>
<dbReference type="SUPFAM" id="SSF82714">
    <property type="entry name" value="Multidrug efflux transporter AcrB TolC docking domain, DN and DC subdomains"/>
    <property type="match status" value="2"/>
</dbReference>
<dbReference type="Proteomes" id="UP000307217">
    <property type="component" value="Unassembled WGS sequence"/>
</dbReference>
<dbReference type="Gene3D" id="3.30.70.1440">
    <property type="entry name" value="Multidrug efflux transporter AcrB pore domain"/>
    <property type="match status" value="1"/>
</dbReference>
<dbReference type="Proteomes" id="UP000307164">
    <property type="component" value="Unassembled WGS sequence"/>
</dbReference>
<keyword evidence="1" id="KW-1133">Transmembrane helix</keyword>
<dbReference type="SUPFAM" id="SSF82693">
    <property type="entry name" value="Multidrug efflux transporter AcrB pore domain, PN1, PN2, PC1 and PC2 subdomains"/>
    <property type="match status" value="2"/>
</dbReference>
<dbReference type="PANTHER" id="PTHR32063:SF33">
    <property type="entry name" value="RND SUPERFAMILY EFFLUX PUMP PERMEASE COMPONENT"/>
    <property type="match status" value="1"/>
</dbReference>
<dbReference type="RefSeq" id="WP_138592962.1">
    <property type="nucleotide sequence ID" value="NZ_PNBW01000017.1"/>
</dbReference>
<gene>
    <name evidence="2" type="ORF">CWC19_17005</name>
    <name evidence="3" type="ORF">CWC20_02525</name>
</gene>
<reference evidence="4 5" key="1">
    <citation type="submission" date="2018-01" db="EMBL/GenBank/DDBJ databases">
        <authorList>
            <person name="Paulsen S."/>
            <person name="Gram L.K."/>
        </authorList>
    </citation>
    <scope>NUCLEOTIDE SEQUENCE [LARGE SCALE GENOMIC DNA]</scope>
    <source>
        <strain evidence="2 5">S3790</strain>
        <strain evidence="3 4">S3895</strain>
    </source>
</reference>
<feature type="transmembrane region" description="Helical" evidence="1">
    <location>
        <begin position="332"/>
        <end position="349"/>
    </location>
</feature>
<evidence type="ECO:0000313" key="3">
    <source>
        <dbReference type="EMBL" id="TMO78042.1"/>
    </source>
</evidence>
<dbReference type="Gene3D" id="3.30.70.1430">
    <property type="entry name" value="Multidrug efflux transporter AcrB pore domain"/>
    <property type="match status" value="2"/>
</dbReference>
<dbReference type="OrthoDB" id="5287122at2"/>
<accession>A0A5S3V489</accession>
<evidence type="ECO:0000256" key="1">
    <source>
        <dbReference type="SAM" id="Phobius"/>
    </source>
</evidence>
<feature type="transmembrane region" description="Helical" evidence="1">
    <location>
        <begin position="361"/>
        <end position="379"/>
    </location>
</feature>
<evidence type="ECO:0000313" key="5">
    <source>
        <dbReference type="Proteomes" id="UP000307217"/>
    </source>
</evidence>
<dbReference type="PANTHER" id="PTHR32063">
    <property type="match status" value="1"/>
</dbReference>
<dbReference type="GO" id="GO:0042910">
    <property type="term" value="F:xenobiotic transmembrane transporter activity"/>
    <property type="evidence" value="ECO:0007669"/>
    <property type="project" value="TreeGrafter"/>
</dbReference>
<dbReference type="SUPFAM" id="SSF82866">
    <property type="entry name" value="Multidrug efflux transporter AcrB transmembrane domain"/>
    <property type="match status" value="2"/>
</dbReference>
<dbReference type="EMBL" id="PNBX01000082">
    <property type="protein sequence ID" value="TMO65921.1"/>
    <property type="molecule type" value="Genomic_DNA"/>
</dbReference>
<keyword evidence="1" id="KW-0812">Transmembrane</keyword>
<organism evidence="2 5">
    <name type="scientific">Pseudoalteromonas aurantia</name>
    <dbReference type="NCBI Taxonomy" id="43654"/>
    <lineage>
        <taxon>Bacteria</taxon>
        <taxon>Pseudomonadati</taxon>
        <taxon>Pseudomonadota</taxon>
        <taxon>Gammaproteobacteria</taxon>
        <taxon>Alteromonadales</taxon>
        <taxon>Pseudoalteromonadaceae</taxon>
        <taxon>Pseudoalteromonas</taxon>
    </lineage>
</organism>
<dbReference type="Pfam" id="PF00873">
    <property type="entry name" value="ACR_tran"/>
    <property type="match status" value="1"/>
</dbReference>
<feature type="transmembrane region" description="Helical" evidence="1">
    <location>
        <begin position="960"/>
        <end position="977"/>
    </location>
</feature>
<evidence type="ECO:0000313" key="2">
    <source>
        <dbReference type="EMBL" id="TMO65921.1"/>
    </source>
</evidence>
<feature type="transmembrane region" description="Helical" evidence="1">
    <location>
        <begin position="912"/>
        <end position="933"/>
    </location>
</feature>
<dbReference type="PRINTS" id="PR00702">
    <property type="entry name" value="ACRIFLAVINRP"/>
</dbReference>
<dbReference type="Gene3D" id="3.30.70.1320">
    <property type="entry name" value="Multidrug efflux transporter AcrB pore domain like"/>
    <property type="match status" value="1"/>
</dbReference>
<evidence type="ECO:0000313" key="4">
    <source>
        <dbReference type="Proteomes" id="UP000307164"/>
    </source>
</evidence>